<feature type="compositionally biased region" description="Basic and acidic residues" evidence="5">
    <location>
        <begin position="1"/>
        <end position="12"/>
    </location>
</feature>
<feature type="compositionally biased region" description="Acidic residues" evidence="5">
    <location>
        <begin position="166"/>
        <end position="176"/>
    </location>
</feature>
<dbReference type="STRING" id="1798551.A3B30_00785"/>
<proteinExistence type="predicted"/>
<feature type="region of interest" description="Disordered" evidence="5">
    <location>
        <begin position="250"/>
        <end position="271"/>
    </location>
</feature>
<keyword evidence="4" id="KW-0106">Calcium</keyword>
<dbReference type="InterPro" id="IPR028974">
    <property type="entry name" value="TSP_type-3_rpt"/>
</dbReference>
<evidence type="ECO:0000313" key="8">
    <source>
        <dbReference type="Proteomes" id="UP000178248"/>
    </source>
</evidence>
<keyword evidence="6" id="KW-0812">Transmembrane</keyword>
<feature type="compositionally biased region" description="Polar residues" evidence="5">
    <location>
        <begin position="30"/>
        <end position="41"/>
    </location>
</feature>
<keyword evidence="6" id="KW-1133">Transmembrane helix</keyword>
<keyword evidence="6" id="KW-0472">Membrane</keyword>
<evidence type="ECO:0000256" key="3">
    <source>
        <dbReference type="ARBA" id="ARBA00022729"/>
    </source>
</evidence>
<dbReference type="Pfam" id="PF18884">
    <property type="entry name" value="TSP3_bac"/>
    <property type="match status" value="4"/>
</dbReference>
<keyword evidence="3" id="KW-0732">Signal</keyword>
<organism evidence="7 8">
    <name type="scientific">Candidatus Komeilibacteria bacterium RIFCSPLOWO2_01_FULL_52_15</name>
    <dbReference type="NCBI Taxonomy" id="1798551"/>
    <lineage>
        <taxon>Bacteria</taxon>
        <taxon>Candidatus Komeiliibacteriota</taxon>
    </lineage>
</organism>
<dbReference type="PANTHER" id="PTHR37467:SF1">
    <property type="entry name" value="EXPORTED CALCIUM-BINDING GLYCOPROTEIN"/>
    <property type="match status" value="1"/>
</dbReference>
<evidence type="ECO:0000256" key="2">
    <source>
        <dbReference type="ARBA" id="ARBA00022525"/>
    </source>
</evidence>
<evidence type="ECO:0000313" key="7">
    <source>
        <dbReference type="EMBL" id="OGY90634.1"/>
    </source>
</evidence>
<comment type="subcellular location">
    <subcellularLocation>
        <location evidence="1">Secreted</location>
    </subcellularLocation>
</comment>
<evidence type="ECO:0000256" key="1">
    <source>
        <dbReference type="ARBA" id="ARBA00004613"/>
    </source>
</evidence>
<feature type="compositionally biased region" description="Polar residues" evidence="5">
    <location>
        <begin position="142"/>
        <end position="159"/>
    </location>
</feature>
<accession>A0A1G2BNB5</accession>
<gene>
    <name evidence="7" type="ORF">A3B30_00785</name>
</gene>
<dbReference type="InterPro" id="IPR053180">
    <property type="entry name" value="Ca-binding_acidic-repeat"/>
</dbReference>
<evidence type="ECO:0000256" key="6">
    <source>
        <dbReference type="SAM" id="Phobius"/>
    </source>
</evidence>
<dbReference type="InterPro" id="IPR059100">
    <property type="entry name" value="TSP3_bac"/>
</dbReference>
<feature type="region of interest" description="Disordered" evidence="5">
    <location>
        <begin position="128"/>
        <end position="196"/>
    </location>
</feature>
<name>A0A1G2BNB5_9BACT</name>
<dbReference type="PANTHER" id="PTHR37467">
    <property type="entry name" value="EXPORTED CALCIUM-BINDING GLYCOPROTEIN-RELATED"/>
    <property type="match status" value="1"/>
</dbReference>
<evidence type="ECO:0000256" key="4">
    <source>
        <dbReference type="ARBA" id="ARBA00022837"/>
    </source>
</evidence>
<feature type="region of interest" description="Disordered" evidence="5">
    <location>
        <begin position="1"/>
        <end position="55"/>
    </location>
</feature>
<sequence>MFEDVKKQDDTALKSPGPIEDMFDKIDPAPQSQTALTSGRLQQTGAGGVPQPPQAPLSGVRIGPPQPLTNLSQLDEWTKSPRRRGGGRMFLILLVVVLLVGGGAAAYFLLLTPVPSVPALNANTNTNVTVEPDRNSPVDDVNANQNINTDLNSNTNTVPDASLIDSDGDGLSDVEEQTYGTDPHAVDSDSDGLSDRDELRVHKTNPLNGDTDNDALSDSDEIFTWHTNPNNSDTDGDTYLDGAEVQNGYDPNGLGRLIPTTTPVFPPQPEP</sequence>
<dbReference type="GO" id="GO:0005509">
    <property type="term" value="F:calcium ion binding"/>
    <property type="evidence" value="ECO:0007669"/>
    <property type="project" value="InterPro"/>
</dbReference>
<dbReference type="EMBL" id="MHKM01000039">
    <property type="protein sequence ID" value="OGY90634.1"/>
    <property type="molecule type" value="Genomic_DNA"/>
</dbReference>
<dbReference type="Proteomes" id="UP000178248">
    <property type="component" value="Unassembled WGS sequence"/>
</dbReference>
<dbReference type="AlphaFoldDB" id="A0A1G2BNB5"/>
<evidence type="ECO:0000256" key="5">
    <source>
        <dbReference type="SAM" id="MobiDB-lite"/>
    </source>
</evidence>
<reference evidence="7 8" key="1">
    <citation type="journal article" date="2016" name="Nat. Commun.">
        <title>Thousands of microbial genomes shed light on interconnected biogeochemical processes in an aquifer system.</title>
        <authorList>
            <person name="Anantharaman K."/>
            <person name="Brown C.T."/>
            <person name="Hug L.A."/>
            <person name="Sharon I."/>
            <person name="Castelle C.J."/>
            <person name="Probst A.J."/>
            <person name="Thomas B.C."/>
            <person name="Singh A."/>
            <person name="Wilkins M.J."/>
            <person name="Karaoz U."/>
            <person name="Brodie E.L."/>
            <person name="Williams K.H."/>
            <person name="Hubbard S.S."/>
            <person name="Banfield J.F."/>
        </authorList>
    </citation>
    <scope>NUCLEOTIDE SEQUENCE [LARGE SCALE GENOMIC DNA]</scope>
</reference>
<keyword evidence="2" id="KW-0964">Secreted</keyword>
<feature type="transmembrane region" description="Helical" evidence="6">
    <location>
        <begin position="89"/>
        <end position="110"/>
    </location>
</feature>
<dbReference type="Gene3D" id="4.10.1080.10">
    <property type="entry name" value="TSP type-3 repeat"/>
    <property type="match status" value="1"/>
</dbReference>
<comment type="caution">
    <text evidence="7">The sequence shown here is derived from an EMBL/GenBank/DDBJ whole genome shotgun (WGS) entry which is preliminary data.</text>
</comment>
<protein>
    <submittedName>
        <fullName evidence="7">Uncharacterized protein</fullName>
    </submittedName>
</protein>